<proteinExistence type="predicted"/>
<evidence type="ECO:0000313" key="2">
    <source>
        <dbReference type="Proteomes" id="UP000466997"/>
    </source>
</evidence>
<reference evidence="1 2" key="1">
    <citation type="journal article" date="2019" name="Emerg. Microbes Infect.">
        <title>Comprehensive subspecies identification of 175 nontuberculous mycobacteria species based on 7547 genomic profiles.</title>
        <authorList>
            <person name="Matsumoto Y."/>
            <person name="Kinjo T."/>
            <person name="Motooka D."/>
            <person name="Nabeya D."/>
            <person name="Jung N."/>
            <person name="Uechi K."/>
            <person name="Horii T."/>
            <person name="Iida T."/>
            <person name="Fujita J."/>
            <person name="Nakamura S."/>
        </authorList>
    </citation>
    <scope>NUCLEOTIDE SEQUENCE [LARGE SCALE GENOMIC DNA]</scope>
    <source>
        <strain evidence="1 2">JCM 6391</strain>
    </source>
</reference>
<dbReference type="EMBL" id="AP022562">
    <property type="protein sequence ID" value="BBX11129.1"/>
    <property type="molecule type" value="Genomic_DNA"/>
</dbReference>
<dbReference type="RefSeq" id="WP_193465605.1">
    <property type="nucleotide sequence ID" value="NZ_AP022562.1"/>
</dbReference>
<dbReference type="KEGG" id="mnm:MNVM_02100"/>
<name>A0A7I7JIH4_9MYCO</name>
<dbReference type="Proteomes" id="UP000466997">
    <property type="component" value="Chromosome"/>
</dbReference>
<dbReference type="AlphaFoldDB" id="A0A7I7JIH4"/>
<keyword evidence="2" id="KW-1185">Reference proteome</keyword>
<organism evidence="1 2">
    <name type="scientific">Mycobacterium novum</name>
    <dbReference type="NCBI Taxonomy" id="2492438"/>
    <lineage>
        <taxon>Bacteria</taxon>
        <taxon>Bacillati</taxon>
        <taxon>Actinomycetota</taxon>
        <taxon>Actinomycetes</taxon>
        <taxon>Mycobacteriales</taxon>
        <taxon>Mycobacteriaceae</taxon>
        <taxon>Mycobacterium</taxon>
    </lineage>
</organism>
<evidence type="ECO:0000313" key="1">
    <source>
        <dbReference type="EMBL" id="BBX11129.1"/>
    </source>
</evidence>
<protein>
    <submittedName>
        <fullName evidence="1">Uncharacterized protein</fullName>
    </submittedName>
</protein>
<gene>
    <name evidence="1" type="ORF">MNVM_02100</name>
</gene>
<accession>A0A7I7JIH4</accession>
<sequence length="140" mass="15825">MTDSEIDLVDGTVLAYQASPHEGLVYVTVTGPDEDQPMIVMFDRDDLDALNRARTELKRGPAEPDPGSVLQILAASRADQFVYDRVEYRYNALEEKWLAWGRVDIDEDCAPDGELCTRCNGYHNPQPGTTFVTARNWWSK</sequence>